<dbReference type="SUPFAM" id="SSF47823">
    <property type="entry name" value="lambda integrase-like, N-terminal domain"/>
    <property type="match status" value="1"/>
</dbReference>
<dbReference type="InterPro" id="IPR013762">
    <property type="entry name" value="Integrase-like_cat_sf"/>
</dbReference>
<dbReference type="InterPro" id="IPR004107">
    <property type="entry name" value="Integrase_SAM-like_N"/>
</dbReference>
<dbReference type="PROSITE" id="PS51900">
    <property type="entry name" value="CB"/>
    <property type="match status" value="1"/>
</dbReference>
<evidence type="ECO:0000256" key="3">
    <source>
        <dbReference type="ARBA" id="ARBA00022618"/>
    </source>
</evidence>
<keyword evidence="8 9" id="KW-0131">Cell cycle</keyword>
<evidence type="ECO:0000256" key="6">
    <source>
        <dbReference type="ARBA" id="ARBA00023125"/>
    </source>
</evidence>
<dbReference type="GO" id="GO:0006313">
    <property type="term" value="P:DNA transposition"/>
    <property type="evidence" value="ECO:0007669"/>
    <property type="project" value="UniProtKB-UniRule"/>
</dbReference>
<keyword evidence="4 9" id="KW-0159">Chromosome partition</keyword>
<feature type="active site" description="O-(3'-phospho-DNA)-tyrosine intermediate" evidence="9">
    <location>
        <position position="289"/>
    </location>
</feature>
<dbReference type="GO" id="GO:0007059">
    <property type="term" value="P:chromosome segregation"/>
    <property type="evidence" value="ECO:0007669"/>
    <property type="project" value="UniProtKB-UniRule"/>
</dbReference>
<dbReference type="Pfam" id="PF02899">
    <property type="entry name" value="Phage_int_SAM_1"/>
    <property type="match status" value="1"/>
</dbReference>
<dbReference type="Pfam" id="PF00589">
    <property type="entry name" value="Phage_integrase"/>
    <property type="match status" value="1"/>
</dbReference>
<name>A0A5B8M2X4_9MICO</name>
<dbReference type="InterPro" id="IPR011010">
    <property type="entry name" value="DNA_brk_join_enz"/>
</dbReference>
<dbReference type="GO" id="GO:0005737">
    <property type="term" value="C:cytoplasm"/>
    <property type="evidence" value="ECO:0007669"/>
    <property type="project" value="UniProtKB-SubCell"/>
</dbReference>
<feature type="active site" evidence="9">
    <location>
        <position position="152"/>
    </location>
</feature>
<dbReference type="GO" id="GO:0003677">
    <property type="term" value="F:DNA binding"/>
    <property type="evidence" value="ECO:0007669"/>
    <property type="project" value="UniProtKB-UniRule"/>
</dbReference>
<evidence type="ECO:0000256" key="5">
    <source>
        <dbReference type="ARBA" id="ARBA00022908"/>
    </source>
</evidence>
<evidence type="ECO:0000259" key="11">
    <source>
        <dbReference type="PROSITE" id="PS51900"/>
    </source>
</evidence>
<evidence type="ECO:0000256" key="1">
    <source>
        <dbReference type="ARBA" id="ARBA00004496"/>
    </source>
</evidence>
<dbReference type="InterPro" id="IPR010998">
    <property type="entry name" value="Integrase_recombinase_N"/>
</dbReference>
<dbReference type="GO" id="GO:0051301">
    <property type="term" value="P:cell division"/>
    <property type="evidence" value="ECO:0007669"/>
    <property type="project" value="UniProtKB-KW"/>
</dbReference>
<evidence type="ECO:0000256" key="9">
    <source>
        <dbReference type="HAMAP-Rule" id="MF_01808"/>
    </source>
</evidence>
<dbReference type="CDD" id="cd00798">
    <property type="entry name" value="INT_XerDC_C"/>
    <property type="match status" value="1"/>
</dbReference>
<proteinExistence type="inferred from homology"/>
<feature type="domain" description="Core-binding (CB)" evidence="11">
    <location>
        <begin position="1"/>
        <end position="87"/>
    </location>
</feature>
<comment type="subcellular location">
    <subcellularLocation>
        <location evidence="1 9">Cytoplasm</location>
    </subcellularLocation>
</comment>
<feature type="active site" evidence="9">
    <location>
        <position position="280"/>
    </location>
</feature>
<dbReference type="Gene3D" id="1.10.443.10">
    <property type="entry name" value="Intergrase catalytic core"/>
    <property type="match status" value="1"/>
</dbReference>
<dbReference type="SUPFAM" id="SSF56349">
    <property type="entry name" value="DNA breaking-rejoining enzymes"/>
    <property type="match status" value="1"/>
</dbReference>
<keyword evidence="5 9" id="KW-0229">DNA integration</keyword>
<dbReference type="InterPro" id="IPR002104">
    <property type="entry name" value="Integrase_catalytic"/>
</dbReference>
<feature type="active site" evidence="9">
    <location>
        <position position="176"/>
    </location>
</feature>
<reference evidence="12 13" key="1">
    <citation type="submission" date="2019-07" db="EMBL/GenBank/DDBJ databases">
        <title>Full genome sequence of Humibacter sp. WJ7-1.</title>
        <authorList>
            <person name="Im W.-T."/>
        </authorList>
    </citation>
    <scope>NUCLEOTIDE SEQUENCE [LARGE SCALE GENOMIC DNA]</scope>
    <source>
        <strain evidence="12 13">WJ7-1</strain>
    </source>
</reference>
<comment type="subunit">
    <text evidence="9">Forms a cyclic heterotetrameric complex composed of two molecules of XerC and two molecules of XerD.</text>
</comment>
<dbReference type="HAMAP" id="MF_01808">
    <property type="entry name" value="Recomb_XerC_XerD"/>
    <property type="match status" value="1"/>
</dbReference>
<dbReference type="RefSeq" id="WP_146318634.1">
    <property type="nucleotide sequence ID" value="NZ_CP042305.1"/>
</dbReference>
<keyword evidence="13" id="KW-1185">Reference proteome</keyword>
<feature type="active site" evidence="9">
    <location>
        <position position="254"/>
    </location>
</feature>
<accession>A0A5B8M2X4</accession>
<keyword evidence="3 9" id="KW-0132">Cell division</keyword>
<dbReference type="Proteomes" id="UP000320216">
    <property type="component" value="Chromosome"/>
</dbReference>
<organism evidence="12 13">
    <name type="scientific">Humibacter ginsenosidimutans</name>
    <dbReference type="NCBI Taxonomy" id="2599293"/>
    <lineage>
        <taxon>Bacteria</taxon>
        <taxon>Bacillati</taxon>
        <taxon>Actinomycetota</taxon>
        <taxon>Actinomycetes</taxon>
        <taxon>Micrococcales</taxon>
        <taxon>Microbacteriaceae</taxon>
        <taxon>Humibacter</taxon>
    </lineage>
</organism>
<evidence type="ECO:0000256" key="7">
    <source>
        <dbReference type="ARBA" id="ARBA00023172"/>
    </source>
</evidence>
<keyword evidence="2 9" id="KW-0963">Cytoplasm</keyword>
<dbReference type="KEGG" id="huw:FPZ11_04200"/>
<protein>
    <recommendedName>
        <fullName evidence="9">Tyrosine recombinase XerC</fullName>
    </recommendedName>
</protein>
<evidence type="ECO:0000313" key="12">
    <source>
        <dbReference type="EMBL" id="QDZ14082.1"/>
    </source>
</evidence>
<dbReference type="InterPro" id="IPR050090">
    <property type="entry name" value="Tyrosine_recombinase_XerCD"/>
</dbReference>
<feature type="domain" description="Tyr recombinase" evidence="10">
    <location>
        <begin position="108"/>
        <end position="302"/>
    </location>
</feature>
<evidence type="ECO:0000259" key="10">
    <source>
        <dbReference type="PROSITE" id="PS51898"/>
    </source>
</evidence>
<dbReference type="GO" id="GO:0009037">
    <property type="term" value="F:tyrosine-based site-specific recombinase activity"/>
    <property type="evidence" value="ECO:0007669"/>
    <property type="project" value="UniProtKB-UniRule"/>
</dbReference>
<dbReference type="OrthoDB" id="9801717at2"/>
<keyword evidence="7 9" id="KW-0233">DNA recombination</keyword>
<evidence type="ECO:0000256" key="4">
    <source>
        <dbReference type="ARBA" id="ARBA00022829"/>
    </source>
</evidence>
<dbReference type="PANTHER" id="PTHR30349">
    <property type="entry name" value="PHAGE INTEGRASE-RELATED"/>
    <property type="match status" value="1"/>
</dbReference>
<evidence type="ECO:0000256" key="2">
    <source>
        <dbReference type="ARBA" id="ARBA00022490"/>
    </source>
</evidence>
<dbReference type="Gene3D" id="1.10.150.130">
    <property type="match status" value="1"/>
</dbReference>
<evidence type="ECO:0000313" key="13">
    <source>
        <dbReference type="Proteomes" id="UP000320216"/>
    </source>
</evidence>
<dbReference type="PANTHER" id="PTHR30349:SF77">
    <property type="entry name" value="TYROSINE RECOMBINASE XERC"/>
    <property type="match status" value="1"/>
</dbReference>
<comment type="function">
    <text evidence="9">Site-specific tyrosine recombinase, which acts by catalyzing the cutting and rejoining of the recombining DNA molecules. The XerC-XerD complex is essential to convert dimers of the bacterial chromosome into monomers to permit their segregation at cell division. It also contributes to the segregational stability of plasmids.</text>
</comment>
<dbReference type="InterPro" id="IPR023009">
    <property type="entry name" value="Tyrosine_recombinase_XerC/XerD"/>
</dbReference>
<dbReference type="InterPro" id="IPR044068">
    <property type="entry name" value="CB"/>
</dbReference>
<dbReference type="PROSITE" id="PS51898">
    <property type="entry name" value="TYR_RECOMBINASE"/>
    <property type="match status" value="1"/>
</dbReference>
<sequence>MSWDEAIAAFEEHLSSERGYAVGTVRGYGADLRSLAVFADAEGMVDPTMLQLAHLRDWLWRSQESGLAKASIARRAASARSFTAWLERTGRANVDAGRRLRAPKADRRLPRIVTKEQASDLIASLEAKAAGHDPVALRDAAMLELLYASGLRVSELTGIDVDDVELDRLTVRVTGKGSKDRVVPFGVPALNAIVDYLRVARPVLVARAAAGTGAVEPRALFLGARGARINQRTVYRLVSAVLQDVPGSGPSGPHTFRHTAATHLLDGGADLRAVQELLGHASLGTTQIYTHVSAERLKESYQRAHPRA</sequence>
<keyword evidence="6 9" id="KW-0238">DNA-binding</keyword>
<evidence type="ECO:0000256" key="8">
    <source>
        <dbReference type="ARBA" id="ARBA00023306"/>
    </source>
</evidence>
<gene>
    <name evidence="9" type="primary">xerC</name>
    <name evidence="12" type="ORF">FPZ11_04200</name>
</gene>
<dbReference type="AlphaFoldDB" id="A0A5B8M2X4"/>
<comment type="similarity">
    <text evidence="9">Belongs to the 'phage' integrase family. XerC subfamily.</text>
</comment>
<dbReference type="EMBL" id="CP042305">
    <property type="protein sequence ID" value="QDZ14082.1"/>
    <property type="molecule type" value="Genomic_DNA"/>
</dbReference>
<feature type="active site" evidence="9">
    <location>
        <position position="257"/>
    </location>
</feature>